<dbReference type="InterPro" id="IPR014001">
    <property type="entry name" value="Helicase_ATP-bd"/>
</dbReference>
<evidence type="ECO:0000256" key="1">
    <source>
        <dbReference type="ARBA" id="ARBA00006847"/>
    </source>
</evidence>
<dbReference type="Pfam" id="PF22590">
    <property type="entry name" value="Cas3-like_C_2"/>
    <property type="match status" value="1"/>
</dbReference>
<dbReference type="EMBL" id="WHZU01000004">
    <property type="protein sequence ID" value="NEH11142.1"/>
    <property type="molecule type" value="Genomic_DNA"/>
</dbReference>
<evidence type="ECO:0000256" key="7">
    <source>
        <dbReference type="ARBA" id="ARBA00022806"/>
    </source>
</evidence>
<dbReference type="NCBIfam" id="TIGR01596">
    <property type="entry name" value="cas3_HD"/>
    <property type="match status" value="1"/>
</dbReference>
<keyword evidence="8" id="KW-0067">ATP-binding</keyword>
<dbReference type="Proteomes" id="UP000475155">
    <property type="component" value="Unassembled WGS sequence"/>
</dbReference>
<sequence>MNELLARKDDDGNVQTLFEHLHNAGELAAGFESRSVVTARMAGLLHDEGKATQTFQNYLLHGDKRRGEVVHAWQGAFTVSDQPVDSPAELLTQEMLELAIANHHGCLPDCISFEGDSPFFDKLSDGNKTEERYHYQEVLSHVPSLDLDVQDNFAQSVAESVELLQTIGASVSRLHSRKQACNSMGFYLGLYGKYMYSRLVDADRLDAARFESRHPYYTPNTPDWAELIRRLETHLGELDTSKPINRIRSRISEDCLKASGRTTGIYRLGVPTGGGKTLASLRFALHHAMKTGKKHIIYVIPYLSITSQTVDVFRSFLDLEDDGSDVLLEHYSSVMKDDEQKEERRRLATERWDNPIIVTTMVQFLETVMSARASKLRKFHNMADSVIIFDEIQALPTNTINLFNEIVSFLSNILDSTILLCSATQPLLEHTARENLLLSDNPDLIGQSDDYAKRLRRTNIIASSKNVTVDELASIIFDKAQENGNCLAIVNLRSEARKLYEKIGSLNETLDDDRRFVVVHLSTSMCGRHRKDRLQELRKMLAKNRPIICLSTQLIEAGVDVSFACVVRAMAGLDSILQAAGRCNRNGESKEPKNVYVYPIADERGLDRLRDIKLGKAITQQLVHMNPDADLMSETMIAEYYRFYLDRQKGEMMDCKMSTGETAYDLLSADWSRRREYENRKKQRYAHVFAQAFRTVSDDFHVIARETTDVVVRYGKAMELIDQLGEEDLATQIRILRQLQDYSVSLFDSEFKTLNENGRIAIANEEFGVRILNEENYNPEYGVVLNADMPLLSM</sequence>
<dbReference type="CDD" id="cd09641">
    <property type="entry name" value="Cas3''_I"/>
    <property type="match status" value="1"/>
</dbReference>
<dbReference type="SUPFAM" id="SSF109604">
    <property type="entry name" value="HD-domain/PDEase-like"/>
    <property type="match status" value="1"/>
</dbReference>
<dbReference type="InterPro" id="IPR038257">
    <property type="entry name" value="CRISPR-assoc_Cas3_HD_sf"/>
</dbReference>
<dbReference type="InterPro" id="IPR011545">
    <property type="entry name" value="DEAD/DEAH_box_helicase_dom"/>
</dbReference>
<dbReference type="InterPro" id="IPR054712">
    <property type="entry name" value="Cas3-like_dom"/>
</dbReference>
<comment type="similarity">
    <text evidence="1">In the N-terminal section; belongs to the CRISPR-associated nuclease Cas3-HD family.</text>
</comment>
<keyword evidence="4" id="KW-0479">Metal-binding</keyword>
<comment type="similarity">
    <text evidence="2">In the central section; belongs to the CRISPR-associated helicase Cas3 family.</text>
</comment>
<protein>
    <submittedName>
        <fullName evidence="12">CRISPR-associated helicase Cas3</fullName>
    </submittedName>
</protein>
<dbReference type="InterPro" id="IPR006474">
    <property type="entry name" value="Helicase_Cas3_CRISPR-ass_core"/>
</dbReference>
<keyword evidence="9" id="KW-0051">Antiviral defense</keyword>
<evidence type="ECO:0000256" key="5">
    <source>
        <dbReference type="ARBA" id="ARBA00022741"/>
    </source>
</evidence>
<keyword evidence="5" id="KW-0547">Nucleotide-binding</keyword>
<dbReference type="PROSITE" id="PS51643">
    <property type="entry name" value="HD_CAS3"/>
    <property type="match status" value="1"/>
</dbReference>
<evidence type="ECO:0000313" key="13">
    <source>
        <dbReference type="Proteomes" id="UP000475155"/>
    </source>
</evidence>
<organism evidence="12 13">
    <name type="scientific">Bifidobacterium saimiriisciurei</name>
    <dbReference type="NCBI Taxonomy" id="2661627"/>
    <lineage>
        <taxon>Bacteria</taxon>
        <taxon>Bacillati</taxon>
        <taxon>Actinomycetota</taxon>
        <taxon>Actinomycetes</taxon>
        <taxon>Bifidobacteriales</taxon>
        <taxon>Bifidobacteriaceae</taxon>
        <taxon>Bifidobacterium</taxon>
    </lineage>
</organism>
<evidence type="ECO:0000259" key="11">
    <source>
        <dbReference type="PROSITE" id="PS51643"/>
    </source>
</evidence>
<dbReference type="PROSITE" id="PS51192">
    <property type="entry name" value="HELICASE_ATP_BIND_1"/>
    <property type="match status" value="1"/>
</dbReference>
<feature type="domain" description="HD Cas3-type" evidence="11">
    <location>
        <begin position="10"/>
        <end position="205"/>
    </location>
</feature>
<feature type="domain" description="Helicase ATP-binding" evidence="10">
    <location>
        <begin position="271"/>
        <end position="443"/>
    </location>
</feature>
<evidence type="ECO:0000313" key="12">
    <source>
        <dbReference type="EMBL" id="NEH11142.1"/>
    </source>
</evidence>
<dbReference type="Gene3D" id="3.40.50.300">
    <property type="entry name" value="P-loop containing nucleotide triphosphate hydrolases"/>
    <property type="match status" value="2"/>
</dbReference>
<proteinExistence type="inferred from homology"/>
<evidence type="ECO:0000256" key="3">
    <source>
        <dbReference type="ARBA" id="ARBA00022722"/>
    </source>
</evidence>
<dbReference type="SUPFAM" id="SSF52540">
    <property type="entry name" value="P-loop containing nucleoside triphosphate hydrolases"/>
    <property type="match status" value="1"/>
</dbReference>
<evidence type="ECO:0000256" key="8">
    <source>
        <dbReference type="ARBA" id="ARBA00022840"/>
    </source>
</evidence>
<reference evidence="12 13" key="1">
    <citation type="submission" date="2019-10" db="EMBL/GenBank/DDBJ databases">
        <title>Bifidobacterium from non-human primates.</title>
        <authorList>
            <person name="Modesto M."/>
        </authorList>
    </citation>
    <scope>NUCLEOTIDE SEQUENCE [LARGE SCALE GENOMIC DNA]</scope>
    <source>
        <strain evidence="12 13">SMA1</strain>
    </source>
</reference>
<evidence type="ECO:0000256" key="2">
    <source>
        <dbReference type="ARBA" id="ARBA00009046"/>
    </source>
</evidence>
<dbReference type="PANTHER" id="PTHR24031">
    <property type="entry name" value="RNA HELICASE"/>
    <property type="match status" value="1"/>
</dbReference>
<name>A0ABX0C9Y5_9BIFI</name>
<evidence type="ECO:0000256" key="9">
    <source>
        <dbReference type="ARBA" id="ARBA00023118"/>
    </source>
</evidence>
<dbReference type="InterPro" id="IPR006483">
    <property type="entry name" value="CRISPR-assoc_Cas3_HD"/>
</dbReference>
<evidence type="ECO:0000259" key="10">
    <source>
        <dbReference type="PROSITE" id="PS51192"/>
    </source>
</evidence>
<keyword evidence="13" id="KW-1185">Reference proteome</keyword>
<dbReference type="NCBIfam" id="TIGR01587">
    <property type="entry name" value="cas3_core"/>
    <property type="match status" value="1"/>
</dbReference>
<keyword evidence="6" id="KW-0378">Hydrolase</keyword>
<comment type="caution">
    <text evidence="12">The sequence shown here is derived from an EMBL/GenBank/DDBJ whole genome shotgun (WGS) entry which is preliminary data.</text>
</comment>
<dbReference type="Pfam" id="PF00270">
    <property type="entry name" value="DEAD"/>
    <property type="match status" value="1"/>
</dbReference>
<dbReference type="SMART" id="SM00487">
    <property type="entry name" value="DEXDc"/>
    <property type="match status" value="1"/>
</dbReference>
<gene>
    <name evidence="12" type="primary">cas3</name>
    <name evidence="12" type="ORF">GFD18_03400</name>
</gene>
<evidence type="ECO:0000256" key="6">
    <source>
        <dbReference type="ARBA" id="ARBA00022801"/>
    </source>
</evidence>
<keyword evidence="3" id="KW-0540">Nuclease</keyword>
<dbReference type="CDD" id="cd17930">
    <property type="entry name" value="DEXHc_cas3"/>
    <property type="match status" value="1"/>
</dbReference>
<dbReference type="InterPro" id="IPR027417">
    <property type="entry name" value="P-loop_NTPase"/>
</dbReference>
<accession>A0ABX0C9Y5</accession>
<dbReference type="Gene3D" id="1.10.3210.30">
    <property type="match status" value="1"/>
</dbReference>
<evidence type="ECO:0000256" key="4">
    <source>
        <dbReference type="ARBA" id="ARBA00022723"/>
    </source>
</evidence>
<keyword evidence="7" id="KW-0347">Helicase</keyword>